<dbReference type="InterPro" id="IPR037516">
    <property type="entry name" value="Tripartite_DENN"/>
</dbReference>
<feature type="region of interest" description="Disordered" evidence="2">
    <location>
        <begin position="773"/>
        <end position="837"/>
    </location>
</feature>
<accession>A0A166JD32</accession>
<dbReference type="Pfam" id="PF09794">
    <property type="entry name" value="Avl9"/>
    <property type="match status" value="1"/>
</dbReference>
<comment type="similarity">
    <text evidence="1">Belongs to the AVL9 family.</text>
</comment>
<dbReference type="Gene3D" id="3.40.50.11500">
    <property type="match status" value="1"/>
</dbReference>
<feature type="compositionally biased region" description="Polar residues" evidence="2">
    <location>
        <begin position="115"/>
        <end position="126"/>
    </location>
</feature>
<feature type="compositionally biased region" description="Low complexity" evidence="2">
    <location>
        <begin position="682"/>
        <end position="699"/>
    </location>
</feature>
<dbReference type="AlphaFoldDB" id="A0A166JD32"/>
<dbReference type="EMBL" id="KV428004">
    <property type="protein sequence ID" value="KZT44607.1"/>
    <property type="molecule type" value="Genomic_DNA"/>
</dbReference>
<dbReference type="Proteomes" id="UP000076798">
    <property type="component" value="Unassembled WGS sequence"/>
</dbReference>
<evidence type="ECO:0000313" key="5">
    <source>
        <dbReference type="Proteomes" id="UP000076798"/>
    </source>
</evidence>
<evidence type="ECO:0000259" key="3">
    <source>
        <dbReference type="PROSITE" id="PS50211"/>
    </source>
</evidence>
<dbReference type="PANTHER" id="PTHR31017">
    <property type="entry name" value="LATE SECRETORY PATHWAY PROTEIN AVL9-RELATED"/>
    <property type="match status" value="1"/>
</dbReference>
<dbReference type="InterPro" id="IPR018307">
    <property type="entry name" value="ABL9/DENND6_dom"/>
</dbReference>
<feature type="compositionally biased region" description="Polar residues" evidence="2">
    <location>
        <begin position="87"/>
        <end position="102"/>
    </location>
</feature>
<feature type="region of interest" description="Disordered" evidence="2">
    <location>
        <begin position="715"/>
        <end position="737"/>
    </location>
</feature>
<feature type="compositionally biased region" description="Low complexity" evidence="2">
    <location>
        <begin position="43"/>
        <end position="61"/>
    </location>
</feature>
<feature type="compositionally biased region" description="Low complexity" evidence="2">
    <location>
        <begin position="797"/>
        <end position="808"/>
    </location>
</feature>
<dbReference type="OrthoDB" id="26278at2759"/>
<dbReference type="PANTHER" id="PTHR31017:SF1">
    <property type="entry name" value="LATE SECRETORY PATHWAY PROTEIN AVL9 HOMOLOG"/>
    <property type="match status" value="1"/>
</dbReference>
<sequence length="837" mass="90218">MDKDLHHSLFSTPPPPPEDYTSHLRSDDEYDNDNDTASAKSISLSSAPASARNSSAFASLSTPSRPNPHFFEFAAHDTPPPGETELLSETDSLAGTSTTSNVLEHDTDELETRDSPVSSATPSLLNYASKAGPSDLPSHDTSESTSLQSSVETTYPPPSQASVDESSRSGSPRKARPESLLIDSMTGPLILGVALVDFNHLIGPQIEWSEGAVFEDPEIARILPFLALPDGAHLSSEDYSYFHLVPSSPKPQTIFGISCNRQISSATLLSKDEDVTRSTVQKAIVVLSSKPIFGPIRDKLGVVTRAFFAQRDFRDASILSAFHTSLEQSLRHQLTESAFYMGTNLRELVHVFRHRTLILLKALLLQKKILFYGHPVEKLCTFQYSLVSLVPGLLNTLEDCGSPPLESRAPTLSRPTSLRTSDRKSLNAYLGLPLDIFGKDAFFQPYLPLQQLDLLKETKSWLCGSTNSIITQQKDMDILVNIETNTLEFRNSQVERLVNLTAADRKWIDDLVRDVNQTWNEGDPTRPTGMQFKGSDDYLRSKFEEYISSGLAAVKYGAFLAKGDSSGVIISGGSPADATSIEDFNPMWIAGFKQTNAFEVWERITDPLLFDIVEPRHPCPQKPNQIADIGLRLQEGLHELKIDQQLAPTREALSNAITAGSTSFLKAVDGVRGRWTLGRSASSASVQSVGSSATTTTSANMSNAEEINPAELAVEEKKAADPPKASPPTSPPPTARPLSVVATQAGATVSAWGSGLGSFLSSRASVFGGRRSSAASVKSEGSDGGPRPRDSLGGGSASSIRSLSSRSADTIPEEEGHVPSGKDTESIAGDSAARTAL</sequence>
<feature type="compositionally biased region" description="Pro residues" evidence="2">
    <location>
        <begin position="724"/>
        <end position="735"/>
    </location>
</feature>
<evidence type="ECO:0000313" key="4">
    <source>
        <dbReference type="EMBL" id="KZT44607.1"/>
    </source>
</evidence>
<feature type="domain" description="UDENN" evidence="3">
    <location>
        <begin position="191"/>
        <end position="625"/>
    </location>
</feature>
<evidence type="ECO:0000256" key="1">
    <source>
        <dbReference type="ARBA" id="ARBA00038178"/>
    </source>
</evidence>
<feature type="compositionally biased region" description="Basic and acidic residues" evidence="2">
    <location>
        <begin position="814"/>
        <end position="825"/>
    </location>
</feature>
<proteinExistence type="inferred from homology"/>
<organism evidence="4 5">
    <name type="scientific">Sistotremastrum suecicum HHB10207 ss-3</name>
    <dbReference type="NCBI Taxonomy" id="1314776"/>
    <lineage>
        <taxon>Eukaryota</taxon>
        <taxon>Fungi</taxon>
        <taxon>Dikarya</taxon>
        <taxon>Basidiomycota</taxon>
        <taxon>Agaricomycotina</taxon>
        <taxon>Agaricomycetes</taxon>
        <taxon>Sistotremastrales</taxon>
        <taxon>Sistotremastraceae</taxon>
        <taxon>Sistotremastrum</taxon>
    </lineage>
</organism>
<keyword evidence="5" id="KW-1185">Reference proteome</keyword>
<evidence type="ECO:0000256" key="2">
    <source>
        <dbReference type="SAM" id="MobiDB-lite"/>
    </source>
</evidence>
<dbReference type="InterPro" id="IPR043153">
    <property type="entry name" value="DENN_C"/>
</dbReference>
<dbReference type="PROSITE" id="PS50211">
    <property type="entry name" value="DENN"/>
    <property type="match status" value="1"/>
</dbReference>
<dbReference type="GO" id="GO:0005737">
    <property type="term" value="C:cytoplasm"/>
    <property type="evidence" value="ECO:0007669"/>
    <property type="project" value="TreeGrafter"/>
</dbReference>
<dbReference type="InterPro" id="IPR051731">
    <property type="entry name" value="DENND11/AVL9_GEFs"/>
</dbReference>
<feature type="region of interest" description="Disordered" evidence="2">
    <location>
        <begin position="682"/>
        <end position="703"/>
    </location>
</feature>
<feature type="region of interest" description="Disordered" evidence="2">
    <location>
        <begin position="1"/>
        <end position="179"/>
    </location>
</feature>
<feature type="compositionally biased region" description="Polar residues" evidence="2">
    <location>
        <begin position="143"/>
        <end position="153"/>
    </location>
</feature>
<protein>
    <recommendedName>
        <fullName evidence="3">UDENN domain-containing protein</fullName>
    </recommendedName>
</protein>
<name>A0A166JD32_9AGAM</name>
<gene>
    <name evidence="4" type="ORF">SISSUDRAFT_1056938</name>
</gene>
<feature type="compositionally biased region" description="Polar residues" evidence="2">
    <location>
        <begin position="160"/>
        <end position="170"/>
    </location>
</feature>
<reference evidence="4 5" key="1">
    <citation type="journal article" date="2016" name="Mol. Biol. Evol.">
        <title>Comparative Genomics of Early-Diverging Mushroom-Forming Fungi Provides Insights into the Origins of Lignocellulose Decay Capabilities.</title>
        <authorList>
            <person name="Nagy L.G."/>
            <person name="Riley R."/>
            <person name="Tritt A."/>
            <person name="Adam C."/>
            <person name="Daum C."/>
            <person name="Floudas D."/>
            <person name="Sun H."/>
            <person name="Yadav J.S."/>
            <person name="Pangilinan J."/>
            <person name="Larsson K.H."/>
            <person name="Matsuura K."/>
            <person name="Barry K."/>
            <person name="Labutti K."/>
            <person name="Kuo R."/>
            <person name="Ohm R.A."/>
            <person name="Bhattacharya S.S."/>
            <person name="Shirouzu T."/>
            <person name="Yoshinaga Y."/>
            <person name="Martin F.M."/>
            <person name="Grigoriev I.V."/>
            <person name="Hibbett D.S."/>
        </authorList>
    </citation>
    <scope>NUCLEOTIDE SEQUENCE [LARGE SCALE GENOMIC DNA]</scope>
    <source>
        <strain evidence="4 5">HHB10207 ss-3</strain>
    </source>
</reference>